<dbReference type="EMBL" id="VCGU01000007">
    <property type="protein sequence ID" value="TRY73132.1"/>
    <property type="molecule type" value="Genomic_DNA"/>
</dbReference>
<name>A0A553P637_TIGCA</name>
<comment type="similarity">
    <text evidence="1">Belongs to the guanylate kinase family.</text>
</comment>
<dbReference type="GO" id="GO:0004385">
    <property type="term" value="F:GMP kinase activity"/>
    <property type="evidence" value="ECO:0007669"/>
    <property type="project" value="UniProtKB-EC"/>
</dbReference>
<evidence type="ECO:0000259" key="7">
    <source>
        <dbReference type="PROSITE" id="PS50052"/>
    </source>
</evidence>
<accession>A0A553P637</accession>
<dbReference type="OMA" id="NFETCYK"/>
<dbReference type="Proteomes" id="UP000318571">
    <property type="component" value="Chromosome 3"/>
</dbReference>
<dbReference type="InterPro" id="IPR027417">
    <property type="entry name" value="P-loop_NTPase"/>
</dbReference>
<proteinExistence type="inferred from homology"/>
<gene>
    <name evidence="8" type="ORF">TCAL_08807</name>
</gene>
<dbReference type="STRING" id="6832.A0A553P637"/>
<dbReference type="GO" id="GO:0005524">
    <property type="term" value="F:ATP binding"/>
    <property type="evidence" value="ECO:0007669"/>
    <property type="project" value="UniProtKB-KW"/>
</dbReference>
<dbReference type="SUPFAM" id="SSF52540">
    <property type="entry name" value="P-loop containing nucleoside triphosphate hydrolases"/>
    <property type="match status" value="1"/>
</dbReference>
<keyword evidence="6" id="KW-0067">ATP-binding</keyword>
<feature type="domain" description="Guanylate kinase-like" evidence="7">
    <location>
        <begin position="85"/>
        <end position="268"/>
    </location>
</feature>
<dbReference type="PANTHER" id="PTHR23117">
    <property type="entry name" value="GUANYLATE KINASE-RELATED"/>
    <property type="match status" value="1"/>
</dbReference>
<dbReference type="InterPro" id="IPR008145">
    <property type="entry name" value="GK/Ca_channel_bsu"/>
</dbReference>
<dbReference type="EC" id="2.7.4.8" evidence="2"/>
<dbReference type="Gene3D" id="3.40.50.300">
    <property type="entry name" value="P-loop containing nucleotide triphosphate hydrolases"/>
    <property type="match status" value="1"/>
</dbReference>
<dbReference type="InterPro" id="IPR008144">
    <property type="entry name" value="Guanylate_kin-like_dom"/>
</dbReference>
<evidence type="ECO:0000256" key="4">
    <source>
        <dbReference type="ARBA" id="ARBA00022741"/>
    </source>
</evidence>
<dbReference type="OrthoDB" id="6334211at2759"/>
<dbReference type="GO" id="GO:0005829">
    <property type="term" value="C:cytosol"/>
    <property type="evidence" value="ECO:0007669"/>
    <property type="project" value="TreeGrafter"/>
</dbReference>
<dbReference type="PANTHER" id="PTHR23117:SF13">
    <property type="entry name" value="GUANYLATE KINASE"/>
    <property type="match status" value="1"/>
</dbReference>
<protein>
    <recommendedName>
        <fullName evidence="2">guanylate kinase</fullName>
        <ecNumber evidence="2">2.7.4.8</ecNumber>
    </recommendedName>
</protein>
<dbReference type="AlphaFoldDB" id="A0A553P637"/>
<comment type="caution">
    <text evidence="8">The sequence shown here is derived from an EMBL/GenBank/DDBJ whole genome shotgun (WGS) entry which is preliminary data.</text>
</comment>
<dbReference type="Pfam" id="PF00625">
    <property type="entry name" value="Guanylate_kin"/>
    <property type="match status" value="1"/>
</dbReference>
<keyword evidence="4" id="KW-0547">Nucleotide-binding</keyword>
<dbReference type="FunFam" id="3.40.50.300:FF:000776">
    <property type="entry name" value="Guanylate kinase 2"/>
    <property type="match status" value="1"/>
</dbReference>
<evidence type="ECO:0000256" key="2">
    <source>
        <dbReference type="ARBA" id="ARBA00012961"/>
    </source>
</evidence>
<keyword evidence="3" id="KW-0808">Transferase</keyword>
<dbReference type="FunFam" id="3.30.63.10:FF:000002">
    <property type="entry name" value="Guanylate kinase 1"/>
    <property type="match status" value="1"/>
</dbReference>
<evidence type="ECO:0000256" key="5">
    <source>
        <dbReference type="ARBA" id="ARBA00022777"/>
    </source>
</evidence>
<sequence>MFLISHGGAHCGSWGCHSRTIQWAAPSVPWLGQWAWTTPQTQPSRSLPTRCLGRFHLGGGVIGDRTSASNPRWGVGFASVAKAMARPLVLCGPSGSGKSTLTKRLLEEFPDQFGLSVSHTTRSPRAGEVEDVHYHYVAKEEMLKAIANGEFIESAQFSGNFYGTSKKAVAAVLAKGRICILDIDVQGVIQIKKLPEFKPFYVFIRPPNLDVLEARLRGRQTETEESLQKRLAAAKVEMDYGNDINNFDIVIENNDLDKAYSELREFLAQNALQPKAK</sequence>
<dbReference type="SMART" id="SM00072">
    <property type="entry name" value="GuKc"/>
    <property type="match status" value="1"/>
</dbReference>
<keyword evidence="5" id="KW-0418">Kinase</keyword>
<dbReference type="CDD" id="cd00071">
    <property type="entry name" value="GMPK"/>
    <property type="match status" value="1"/>
</dbReference>
<organism evidence="8 9">
    <name type="scientific">Tigriopus californicus</name>
    <name type="common">Marine copepod</name>
    <dbReference type="NCBI Taxonomy" id="6832"/>
    <lineage>
        <taxon>Eukaryota</taxon>
        <taxon>Metazoa</taxon>
        <taxon>Ecdysozoa</taxon>
        <taxon>Arthropoda</taxon>
        <taxon>Crustacea</taxon>
        <taxon>Multicrustacea</taxon>
        <taxon>Hexanauplia</taxon>
        <taxon>Copepoda</taxon>
        <taxon>Harpacticoida</taxon>
        <taxon>Harpacticidae</taxon>
        <taxon>Tigriopus</taxon>
    </lineage>
</organism>
<evidence type="ECO:0000256" key="3">
    <source>
        <dbReference type="ARBA" id="ARBA00022679"/>
    </source>
</evidence>
<evidence type="ECO:0000313" key="8">
    <source>
        <dbReference type="EMBL" id="TRY73132.1"/>
    </source>
</evidence>
<evidence type="ECO:0000313" key="9">
    <source>
        <dbReference type="Proteomes" id="UP000318571"/>
    </source>
</evidence>
<evidence type="ECO:0000256" key="6">
    <source>
        <dbReference type="ARBA" id="ARBA00022840"/>
    </source>
</evidence>
<evidence type="ECO:0000256" key="1">
    <source>
        <dbReference type="ARBA" id="ARBA00005790"/>
    </source>
</evidence>
<dbReference type="NCBIfam" id="TIGR03263">
    <property type="entry name" value="guanyl_kin"/>
    <property type="match status" value="1"/>
</dbReference>
<dbReference type="InterPro" id="IPR017665">
    <property type="entry name" value="Guanylate_kinase"/>
</dbReference>
<dbReference type="PROSITE" id="PS50052">
    <property type="entry name" value="GUANYLATE_KINASE_2"/>
    <property type="match status" value="1"/>
</dbReference>
<keyword evidence="9" id="KW-1185">Reference proteome</keyword>
<reference evidence="8 9" key="1">
    <citation type="journal article" date="2018" name="Nat. Ecol. Evol.">
        <title>Genomic signatures of mitonuclear coevolution across populations of Tigriopus californicus.</title>
        <authorList>
            <person name="Barreto F.S."/>
            <person name="Watson E.T."/>
            <person name="Lima T.G."/>
            <person name="Willett C.S."/>
            <person name="Edmands S."/>
            <person name="Li W."/>
            <person name="Burton R.S."/>
        </authorList>
    </citation>
    <scope>NUCLEOTIDE SEQUENCE [LARGE SCALE GENOMIC DNA]</scope>
    <source>
        <strain evidence="8 9">San Diego</strain>
    </source>
</reference>